<dbReference type="SUPFAM" id="SSF57850">
    <property type="entry name" value="RING/U-box"/>
    <property type="match status" value="1"/>
</dbReference>
<evidence type="ECO:0000256" key="2">
    <source>
        <dbReference type="ARBA" id="ARBA00022771"/>
    </source>
</evidence>
<dbReference type="PANTHER" id="PTHR15090">
    <property type="entry name" value="SEQUESTOSOME 1-RELATED"/>
    <property type="match status" value="1"/>
</dbReference>
<feature type="compositionally biased region" description="Basic and acidic residues" evidence="6">
    <location>
        <begin position="864"/>
        <end position="876"/>
    </location>
</feature>
<feature type="compositionally biased region" description="Acidic residues" evidence="6">
    <location>
        <begin position="736"/>
        <end position="745"/>
    </location>
</feature>
<keyword evidence="1" id="KW-0479">Metal-binding</keyword>
<dbReference type="InterPro" id="IPR011992">
    <property type="entry name" value="EF-hand-dom_pair"/>
</dbReference>
<reference evidence="10" key="1">
    <citation type="journal article" date="2020" name="Stud. Mycol.">
        <title>101 Dothideomycetes genomes: A test case for predicting lifestyles and emergence of pathogens.</title>
        <authorList>
            <person name="Haridas S."/>
            <person name="Albert R."/>
            <person name="Binder M."/>
            <person name="Bloem J."/>
            <person name="LaButti K."/>
            <person name="Salamov A."/>
            <person name="Andreopoulos B."/>
            <person name="Baker S."/>
            <person name="Barry K."/>
            <person name="Bills G."/>
            <person name="Bluhm B."/>
            <person name="Cannon C."/>
            <person name="Castanera R."/>
            <person name="Culley D."/>
            <person name="Daum C."/>
            <person name="Ezra D."/>
            <person name="Gonzalez J."/>
            <person name="Henrissat B."/>
            <person name="Kuo A."/>
            <person name="Liang C."/>
            <person name="Lipzen A."/>
            <person name="Lutzoni F."/>
            <person name="Magnuson J."/>
            <person name="Mondo S."/>
            <person name="Nolan M."/>
            <person name="Ohm R."/>
            <person name="Pangilinan J."/>
            <person name="Park H.-J."/>
            <person name="Ramirez L."/>
            <person name="Alfaro M."/>
            <person name="Sun H."/>
            <person name="Tritt A."/>
            <person name="Yoshinaga Y."/>
            <person name="Zwiers L.-H."/>
            <person name="Turgeon B."/>
            <person name="Goodwin S."/>
            <person name="Spatafora J."/>
            <person name="Crous P."/>
            <person name="Grigoriev I."/>
        </authorList>
    </citation>
    <scope>NUCLEOTIDE SEQUENCE [LARGE SCALE GENOMIC DNA]</scope>
    <source>
        <strain evidence="10">CECT 20119</strain>
    </source>
</reference>
<dbReference type="PROSITE" id="PS00018">
    <property type="entry name" value="EF_HAND_1"/>
    <property type="match status" value="2"/>
</dbReference>
<feature type="compositionally biased region" description="Acidic residues" evidence="6">
    <location>
        <begin position="938"/>
        <end position="947"/>
    </location>
</feature>
<evidence type="ECO:0000256" key="1">
    <source>
        <dbReference type="ARBA" id="ARBA00022723"/>
    </source>
</evidence>
<dbReference type="SMART" id="SM00291">
    <property type="entry name" value="ZnF_ZZ"/>
    <property type="match status" value="1"/>
</dbReference>
<feature type="domain" description="EF-hand" evidence="8">
    <location>
        <begin position="429"/>
        <end position="464"/>
    </location>
</feature>
<dbReference type="InterPro" id="IPR043145">
    <property type="entry name" value="Znf_ZZ_sf"/>
</dbReference>
<evidence type="ECO:0000256" key="5">
    <source>
        <dbReference type="PROSITE-ProRule" id="PRU00228"/>
    </source>
</evidence>
<accession>A0A6A6GG51</accession>
<evidence type="ECO:0000256" key="6">
    <source>
        <dbReference type="SAM" id="MobiDB-lite"/>
    </source>
</evidence>
<keyword evidence="2 5" id="KW-0863">Zinc-finger</keyword>
<organism evidence="9 10">
    <name type="scientific">Elsinoe ampelina</name>
    <dbReference type="NCBI Taxonomy" id="302913"/>
    <lineage>
        <taxon>Eukaryota</taxon>
        <taxon>Fungi</taxon>
        <taxon>Dikarya</taxon>
        <taxon>Ascomycota</taxon>
        <taxon>Pezizomycotina</taxon>
        <taxon>Dothideomycetes</taxon>
        <taxon>Dothideomycetidae</taxon>
        <taxon>Myriangiales</taxon>
        <taxon>Elsinoaceae</taxon>
        <taxon>Elsinoe</taxon>
    </lineage>
</organism>
<dbReference type="Gene3D" id="3.30.60.90">
    <property type="match status" value="1"/>
</dbReference>
<dbReference type="AlphaFoldDB" id="A0A6A6GG51"/>
<evidence type="ECO:0000259" key="8">
    <source>
        <dbReference type="PROSITE" id="PS50222"/>
    </source>
</evidence>
<dbReference type="EMBL" id="ML992505">
    <property type="protein sequence ID" value="KAF2224599.1"/>
    <property type="molecule type" value="Genomic_DNA"/>
</dbReference>
<feature type="compositionally biased region" description="Basic and acidic residues" evidence="6">
    <location>
        <begin position="1046"/>
        <end position="1057"/>
    </location>
</feature>
<dbReference type="SMART" id="SM00054">
    <property type="entry name" value="EFh"/>
    <property type="match status" value="2"/>
</dbReference>
<gene>
    <name evidence="9" type="ORF">BDZ85DRAFT_318515</name>
</gene>
<dbReference type="PROSITE" id="PS01357">
    <property type="entry name" value="ZF_ZZ_1"/>
    <property type="match status" value="1"/>
</dbReference>
<evidence type="ECO:0000313" key="9">
    <source>
        <dbReference type="EMBL" id="KAF2224599.1"/>
    </source>
</evidence>
<dbReference type="CDD" id="cd00051">
    <property type="entry name" value="EFh"/>
    <property type="match status" value="1"/>
</dbReference>
<evidence type="ECO:0000256" key="3">
    <source>
        <dbReference type="ARBA" id="ARBA00022833"/>
    </source>
</evidence>
<keyword evidence="10" id="KW-1185">Reference proteome</keyword>
<feature type="compositionally biased region" description="Low complexity" evidence="6">
    <location>
        <begin position="927"/>
        <end position="937"/>
    </location>
</feature>
<evidence type="ECO:0000259" key="7">
    <source>
        <dbReference type="PROSITE" id="PS50135"/>
    </source>
</evidence>
<dbReference type="Proteomes" id="UP000799538">
    <property type="component" value="Unassembled WGS sequence"/>
</dbReference>
<dbReference type="Gene3D" id="1.10.238.10">
    <property type="entry name" value="EF-hand"/>
    <property type="match status" value="1"/>
</dbReference>
<dbReference type="Pfam" id="PF13202">
    <property type="entry name" value="EF-hand_5"/>
    <property type="match status" value="1"/>
</dbReference>
<proteinExistence type="predicted"/>
<dbReference type="SUPFAM" id="SSF47473">
    <property type="entry name" value="EF-hand"/>
    <property type="match status" value="1"/>
</dbReference>
<dbReference type="InterPro" id="IPR018247">
    <property type="entry name" value="EF_Hand_1_Ca_BS"/>
</dbReference>
<dbReference type="OrthoDB" id="2122982at2759"/>
<sequence>MSSPAATSAVTRYRPAVLIATGLAAAYGTYLVYRGLTYPETTSRSSGLHRSNAVHRPHRHRRISIVTFISYDHQDGLFPDCICAVDDRQYSFSLAEGGPSRTAVMSALQLSPPETDTVIHEMQLPALEQIFHVIVNAQLDSEVAQSMPDIRDALDARDSTALLALEEVFTIGRWTFDLHAFQAAVASWCSRNAEDSPARLRSSVVTRRTINDDAETVADDSDAEEERDPGQGAKGLLYHIAEDEAKKSSYIHRGTRCDSCSQLPITGIRWHCLNCPDFDLCSACEALGQHVRTHVFAKITIPISPRAQPRVMYPVWYPGNPQAAIPVRLSEAERKEHSEKTGFDEPRIEALYDQFFCLASVFRDVNGTVDYLGIDRFTFHKVFAGDRAKHPVAPNYLYDRLFDFYDENKDGQITFPEFVHGLAYLQMPAKRRSLDKVFQGYDADGDGYVNRADMIRMLRAKYMIHKEMTMDIVTIEDAQPLAFGMNYERAMRSNRTLSSMFSEAEIPRGQGINPYNKPVDPFGDGQVVPHPIYSRSILPNGQTDIDITFWEAVFGKHGRPYLSELHPQFNDRLEARLQVRPRYTGSESYELDGTDRRGEKYLLVPVDSRDRRPIFSTRESLAEEWKEDIADVNAKLTNGRVSGNKDHSPLNAVHEKGQTIVVTPEERDLGDEVLYQVIEDAINESLDDFFIEKRELSKRCVDSRADRKRWRKELDEFIKNRDENKVEEVTDKEAEKEDADDEEDDLFVKQDEYVDSTTLEAARSVRSASPSPEQDLGPSDSSLQQLPQSSTLDANPQEEETRPQINQADVVSQIQATAVPTDEGSLQSMERDIRDQDLDSLLAAAGYSVADEESISEAPANDVARPREEVEQDGRDANGVASESPRENVNVSLAAFRGTRQSSAFSDRPNAAASPDNHGSFVVPDTSSSGSSKANSEGESDAGEDDGDRLRELPWTPASVRSTSNGDMDHVKDNEKGAPSDLDEAKKDDPHANHTVSGSNSEIGDGSPKSQREDAATSEKTDVSDGVKTADQEKCGTSNGVSKEANASDDKGREDKTSTSSRRSSVSTKDPPSLEQLEEWAMLEKEDKEFMDRGGPAVLNFSEFEDIIWRDEEKGDWKKGLKGIAEGWLEFAHI</sequence>
<dbReference type="InterPro" id="IPR000433">
    <property type="entry name" value="Znf_ZZ"/>
</dbReference>
<evidence type="ECO:0000313" key="10">
    <source>
        <dbReference type="Proteomes" id="UP000799538"/>
    </source>
</evidence>
<dbReference type="Pfam" id="PF00569">
    <property type="entry name" value="ZZ"/>
    <property type="match status" value="1"/>
</dbReference>
<evidence type="ECO:0008006" key="11">
    <source>
        <dbReference type="Google" id="ProtNLM"/>
    </source>
</evidence>
<feature type="compositionally biased region" description="Basic and acidic residues" evidence="6">
    <location>
        <begin position="1010"/>
        <end position="1034"/>
    </location>
</feature>
<evidence type="ECO:0000256" key="4">
    <source>
        <dbReference type="ARBA" id="ARBA00022837"/>
    </source>
</evidence>
<feature type="domain" description="EF-hand" evidence="8">
    <location>
        <begin position="398"/>
        <end position="428"/>
    </location>
</feature>
<dbReference type="InterPro" id="IPR002048">
    <property type="entry name" value="EF_hand_dom"/>
</dbReference>
<dbReference type="InterPro" id="IPR052260">
    <property type="entry name" value="Autophagy_Rcpt_SigReg"/>
</dbReference>
<feature type="domain" description="ZZ-type" evidence="7">
    <location>
        <begin position="252"/>
        <end position="304"/>
    </location>
</feature>
<dbReference type="CDD" id="cd02340">
    <property type="entry name" value="ZZ_NBR1_like"/>
    <property type="match status" value="1"/>
</dbReference>
<feature type="compositionally biased region" description="Basic and acidic residues" evidence="6">
    <location>
        <begin position="967"/>
        <end position="992"/>
    </location>
</feature>
<dbReference type="PROSITE" id="PS50222">
    <property type="entry name" value="EF_HAND_2"/>
    <property type="match status" value="2"/>
</dbReference>
<feature type="region of interest" description="Disordered" evidence="6">
    <location>
        <begin position="728"/>
        <end position="810"/>
    </location>
</feature>
<dbReference type="PROSITE" id="PS50135">
    <property type="entry name" value="ZF_ZZ_2"/>
    <property type="match status" value="1"/>
</dbReference>
<keyword evidence="3" id="KW-0862">Zinc</keyword>
<dbReference type="PANTHER" id="PTHR15090:SF8">
    <property type="entry name" value="ZZ-TYPE ZINC FINGER-CONTAINING PROTEIN"/>
    <property type="match status" value="1"/>
</dbReference>
<feature type="region of interest" description="Disordered" evidence="6">
    <location>
        <begin position="849"/>
        <end position="1077"/>
    </location>
</feature>
<dbReference type="PRINTS" id="PR00450">
    <property type="entry name" value="RECOVERIN"/>
</dbReference>
<dbReference type="GO" id="GO:0008270">
    <property type="term" value="F:zinc ion binding"/>
    <property type="evidence" value="ECO:0007669"/>
    <property type="project" value="UniProtKB-KW"/>
</dbReference>
<protein>
    <recommendedName>
        <fullName evidence="11">EF hand domain-containing protein</fullName>
    </recommendedName>
</protein>
<dbReference type="GO" id="GO:0005509">
    <property type="term" value="F:calcium ion binding"/>
    <property type="evidence" value="ECO:0007669"/>
    <property type="project" value="InterPro"/>
</dbReference>
<keyword evidence="4" id="KW-0106">Calcium</keyword>
<name>A0A6A6GG51_9PEZI</name>
<feature type="compositionally biased region" description="Low complexity" evidence="6">
    <location>
        <begin position="1058"/>
        <end position="1068"/>
    </location>
</feature>
<feature type="compositionally biased region" description="Low complexity" evidence="6">
    <location>
        <begin position="761"/>
        <end position="793"/>
    </location>
</feature>